<keyword evidence="9" id="KW-0442">Lipid degradation</keyword>
<dbReference type="PROSITE" id="PS00118">
    <property type="entry name" value="PA2_HIS"/>
    <property type="match status" value="1"/>
</dbReference>
<keyword evidence="6" id="KW-0479">Metal-binding</keyword>
<keyword evidence="15" id="KW-1185">Reference proteome</keyword>
<evidence type="ECO:0000256" key="2">
    <source>
        <dbReference type="ARBA" id="ARBA00004613"/>
    </source>
</evidence>
<protein>
    <recommendedName>
        <fullName evidence="4">Phospholipase A2</fullName>
        <ecNumber evidence="3">3.1.1.4</ecNumber>
    </recommendedName>
    <alternativeName>
        <fullName evidence="12">Phosphatidylcholine 2-acylhydrolase</fullName>
    </alternativeName>
</protein>
<dbReference type="GO" id="GO:0004623">
    <property type="term" value="F:phospholipase A2 activity"/>
    <property type="evidence" value="ECO:0007669"/>
    <property type="project" value="UniProtKB-EC"/>
</dbReference>
<accession>A0A4C1SEJ9</accession>
<dbReference type="CDD" id="cd04704">
    <property type="entry name" value="PLA2_bee_venom_like"/>
    <property type="match status" value="1"/>
</dbReference>
<dbReference type="GO" id="GO:0050482">
    <property type="term" value="P:arachidonate secretion"/>
    <property type="evidence" value="ECO:0007669"/>
    <property type="project" value="InterPro"/>
</dbReference>
<dbReference type="Proteomes" id="UP000299102">
    <property type="component" value="Unassembled WGS sequence"/>
</dbReference>
<comment type="cofactor">
    <cofactor evidence="1">
        <name>Ca(2+)</name>
        <dbReference type="ChEBI" id="CHEBI:29108"/>
    </cofactor>
</comment>
<evidence type="ECO:0000256" key="10">
    <source>
        <dbReference type="ARBA" id="ARBA00023098"/>
    </source>
</evidence>
<name>A0A4C1SEJ9_EUMVA</name>
<evidence type="ECO:0000256" key="6">
    <source>
        <dbReference type="ARBA" id="ARBA00022723"/>
    </source>
</evidence>
<keyword evidence="7" id="KW-0378">Hydrolase</keyword>
<dbReference type="Pfam" id="PF05826">
    <property type="entry name" value="Phospholip_A2_2"/>
    <property type="match status" value="1"/>
</dbReference>
<evidence type="ECO:0000256" key="7">
    <source>
        <dbReference type="ARBA" id="ARBA00022801"/>
    </source>
</evidence>
<evidence type="ECO:0000313" key="15">
    <source>
        <dbReference type="Proteomes" id="UP000299102"/>
    </source>
</evidence>
<dbReference type="InterPro" id="IPR016090">
    <property type="entry name" value="PLA2-like_dom"/>
</dbReference>
<dbReference type="EMBL" id="BGZK01000006">
    <property type="protein sequence ID" value="GBP00579.1"/>
    <property type="molecule type" value="Genomic_DNA"/>
</dbReference>
<organism evidence="14 15">
    <name type="scientific">Eumeta variegata</name>
    <name type="common">Bagworm moth</name>
    <name type="synonym">Eumeta japonica</name>
    <dbReference type="NCBI Taxonomy" id="151549"/>
    <lineage>
        <taxon>Eukaryota</taxon>
        <taxon>Metazoa</taxon>
        <taxon>Ecdysozoa</taxon>
        <taxon>Arthropoda</taxon>
        <taxon>Hexapoda</taxon>
        <taxon>Insecta</taxon>
        <taxon>Pterygota</taxon>
        <taxon>Neoptera</taxon>
        <taxon>Endopterygota</taxon>
        <taxon>Lepidoptera</taxon>
        <taxon>Glossata</taxon>
        <taxon>Ditrysia</taxon>
        <taxon>Tineoidea</taxon>
        <taxon>Psychidae</taxon>
        <taxon>Oiketicinae</taxon>
        <taxon>Eumeta</taxon>
    </lineage>
</organism>
<evidence type="ECO:0000256" key="3">
    <source>
        <dbReference type="ARBA" id="ARBA00013278"/>
    </source>
</evidence>
<keyword evidence="11" id="KW-1015">Disulfide bond</keyword>
<evidence type="ECO:0000256" key="5">
    <source>
        <dbReference type="ARBA" id="ARBA00022525"/>
    </source>
</evidence>
<dbReference type="InterPro" id="IPR033113">
    <property type="entry name" value="PLA2_histidine"/>
</dbReference>
<dbReference type="SUPFAM" id="SSF48619">
    <property type="entry name" value="Phospholipase A2, PLA2"/>
    <property type="match status" value="1"/>
</dbReference>
<sequence length="121" mass="13595">MEVNIDSRFLFLTGTKWCGAGDVADNYDDLGPARETDVCCREHDHCPDVMRAGESRHNLTNTSYFTRLSCDCDETFRQCLHDANTTTANRVGLLYFDAIGTKCYREDYPITGCAKKGGYDS</sequence>
<evidence type="ECO:0000256" key="12">
    <source>
        <dbReference type="ARBA" id="ARBA00029903"/>
    </source>
</evidence>
<evidence type="ECO:0000259" key="13">
    <source>
        <dbReference type="Pfam" id="PF05826"/>
    </source>
</evidence>
<dbReference type="EC" id="3.1.1.4" evidence="3"/>
<dbReference type="PANTHER" id="PTHR12253">
    <property type="entry name" value="RH14732P"/>
    <property type="match status" value="1"/>
</dbReference>
<reference evidence="14 15" key="1">
    <citation type="journal article" date="2019" name="Commun. Biol.">
        <title>The bagworm genome reveals a unique fibroin gene that provides high tensile strength.</title>
        <authorList>
            <person name="Kono N."/>
            <person name="Nakamura H."/>
            <person name="Ohtoshi R."/>
            <person name="Tomita M."/>
            <person name="Numata K."/>
            <person name="Arakawa K."/>
        </authorList>
    </citation>
    <scope>NUCLEOTIDE SEQUENCE [LARGE SCALE GENOMIC DNA]</scope>
</reference>
<comment type="caution">
    <text evidence="14">The sequence shown here is derived from an EMBL/GenBank/DDBJ whole genome shotgun (WGS) entry which is preliminary data.</text>
</comment>
<comment type="subcellular location">
    <subcellularLocation>
        <location evidence="2">Secreted</location>
    </subcellularLocation>
</comment>
<feature type="domain" description="Phospholipase A2-like central" evidence="13">
    <location>
        <begin position="12"/>
        <end position="106"/>
    </location>
</feature>
<dbReference type="AlphaFoldDB" id="A0A4C1SEJ9"/>
<dbReference type="OrthoDB" id="10059604at2759"/>
<evidence type="ECO:0000313" key="14">
    <source>
        <dbReference type="EMBL" id="GBP00579.1"/>
    </source>
</evidence>
<dbReference type="GO" id="GO:0005576">
    <property type="term" value="C:extracellular region"/>
    <property type="evidence" value="ECO:0007669"/>
    <property type="project" value="UniProtKB-SubCell"/>
</dbReference>
<keyword evidence="10" id="KW-0443">Lipid metabolism</keyword>
<dbReference type="Gene3D" id="1.20.90.10">
    <property type="entry name" value="Phospholipase A2 domain"/>
    <property type="match status" value="1"/>
</dbReference>
<dbReference type="GO" id="GO:0016042">
    <property type="term" value="P:lipid catabolic process"/>
    <property type="evidence" value="ECO:0007669"/>
    <property type="project" value="UniProtKB-KW"/>
</dbReference>
<keyword evidence="8" id="KW-0106">Calcium</keyword>
<dbReference type="FunFam" id="1.20.90.10:FF:000002">
    <property type="entry name" value="Phospholipase A2 group III"/>
    <property type="match status" value="1"/>
</dbReference>
<dbReference type="GO" id="GO:0006644">
    <property type="term" value="P:phospholipid metabolic process"/>
    <property type="evidence" value="ECO:0007669"/>
    <property type="project" value="InterPro"/>
</dbReference>
<dbReference type="InterPro" id="IPR036444">
    <property type="entry name" value="PLipase_A2_dom_sf"/>
</dbReference>
<evidence type="ECO:0000256" key="11">
    <source>
        <dbReference type="ARBA" id="ARBA00023157"/>
    </source>
</evidence>
<gene>
    <name evidence="14" type="primary">PLA2</name>
    <name evidence="14" type="ORF">EVAR_76874_1</name>
</gene>
<dbReference type="STRING" id="151549.A0A4C1SEJ9"/>
<proteinExistence type="predicted"/>
<evidence type="ECO:0000256" key="1">
    <source>
        <dbReference type="ARBA" id="ARBA00001913"/>
    </source>
</evidence>
<evidence type="ECO:0000256" key="9">
    <source>
        <dbReference type="ARBA" id="ARBA00022963"/>
    </source>
</evidence>
<dbReference type="GO" id="GO:0046872">
    <property type="term" value="F:metal ion binding"/>
    <property type="evidence" value="ECO:0007669"/>
    <property type="project" value="UniProtKB-KW"/>
</dbReference>
<evidence type="ECO:0000256" key="4">
    <source>
        <dbReference type="ARBA" id="ARBA00021721"/>
    </source>
</evidence>
<keyword evidence="5" id="KW-0964">Secreted</keyword>
<evidence type="ECO:0000256" key="8">
    <source>
        <dbReference type="ARBA" id="ARBA00022837"/>
    </source>
</evidence>